<dbReference type="STRING" id="1134406.ADN00_18265"/>
<keyword evidence="3" id="KW-0660">Purine salvage</keyword>
<gene>
    <name evidence="5" type="ORF">ADN00_18265</name>
</gene>
<dbReference type="SUPFAM" id="SSF53167">
    <property type="entry name" value="Purine and uridine phosphorylases"/>
    <property type="match status" value="1"/>
</dbReference>
<keyword evidence="2 3" id="KW-0808">Transferase</keyword>
<dbReference type="InterPro" id="IPR010044">
    <property type="entry name" value="MTAP"/>
</dbReference>
<protein>
    <recommendedName>
        <fullName evidence="3">Purine nucleoside phosphorylase</fullName>
        <shortName evidence="3">PNP</shortName>
        <ecNumber evidence="3">2.4.2.1</ecNumber>
    </recommendedName>
</protein>
<dbReference type="InterPro" id="IPR035994">
    <property type="entry name" value="Nucleoside_phosphorylase_sf"/>
</dbReference>
<dbReference type="EC" id="2.4.2.1" evidence="3"/>
<feature type="site" description="Important for substrate specificity" evidence="3">
    <location>
        <position position="163"/>
    </location>
</feature>
<dbReference type="Proteomes" id="UP000050417">
    <property type="component" value="Unassembled WGS sequence"/>
</dbReference>
<dbReference type="RefSeq" id="WP_075064486.1">
    <property type="nucleotide sequence ID" value="NZ_LGCL01000045.1"/>
</dbReference>
<dbReference type="CDD" id="cd09010">
    <property type="entry name" value="MTAP_SsMTAPII_like_MTIP"/>
    <property type="match status" value="1"/>
</dbReference>
<comment type="similarity">
    <text evidence="3">Belongs to the PNP/MTAP phosphorylase family. MTAP subfamily.</text>
</comment>
<dbReference type="PATRIC" id="fig|1134406.4.peg.2959"/>
<comment type="caution">
    <text evidence="5">The sequence shown here is derived from an EMBL/GenBank/DDBJ whole genome shotgun (WGS) entry which is preliminary data.</text>
</comment>
<dbReference type="GO" id="GO:0019509">
    <property type="term" value="P:L-methionine salvage from methylthioadenosine"/>
    <property type="evidence" value="ECO:0007669"/>
    <property type="project" value="TreeGrafter"/>
</dbReference>
<feature type="binding site" evidence="3">
    <location>
        <position position="9"/>
    </location>
    <ligand>
        <name>phosphate</name>
        <dbReference type="ChEBI" id="CHEBI:43474"/>
    </ligand>
</feature>
<dbReference type="AlphaFoldDB" id="A0A0P6WSX7"/>
<comment type="catalytic activity">
    <reaction evidence="3">
        <text>a purine D-ribonucleoside + phosphate = a purine nucleobase + alpha-D-ribose 1-phosphate</text>
        <dbReference type="Rhea" id="RHEA:19805"/>
        <dbReference type="ChEBI" id="CHEBI:26386"/>
        <dbReference type="ChEBI" id="CHEBI:43474"/>
        <dbReference type="ChEBI" id="CHEBI:57720"/>
        <dbReference type="ChEBI" id="CHEBI:142355"/>
        <dbReference type="EC" id="2.4.2.1"/>
    </reaction>
</comment>
<dbReference type="HAMAP" id="MF_01963">
    <property type="entry name" value="MTAP"/>
    <property type="match status" value="1"/>
</dbReference>
<comment type="function">
    <text evidence="3">Purine nucleoside phosphorylase involved in purine salvage.</text>
</comment>
<dbReference type="Gene3D" id="3.40.50.1580">
    <property type="entry name" value="Nucleoside phosphorylase domain"/>
    <property type="match status" value="1"/>
</dbReference>
<reference evidence="5 6" key="1">
    <citation type="submission" date="2015-07" db="EMBL/GenBank/DDBJ databases">
        <title>Genome sequence of Ornatilinea apprima DSM 23815.</title>
        <authorList>
            <person name="Hemp J."/>
            <person name="Ward L.M."/>
            <person name="Pace L.A."/>
            <person name="Fischer W.W."/>
        </authorList>
    </citation>
    <scope>NUCLEOTIDE SEQUENCE [LARGE SCALE GENOMIC DNA]</scope>
    <source>
        <strain evidence="5 6">P3M-1</strain>
    </source>
</reference>
<dbReference type="OrthoDB" id="1523230at2"/>
<keyword evidence="6" id="KW-1185">Reference proteome</keyword>
<proteinExistence type="inferred from homology"/>
<dbReference type="EMBL" id="LGCL01000045">
    <property type="protein sequence ID" value="KPL70011.1"/>
    <property type="molecule type" value="Genomic_DNA"/>
</dbReference>
<comment type="caution">
    <text evidence="3">Lacks conserved residue(s) required for the propagation of feature annotation.</text>
</comment>
<dbReference type="Pfam" id="PF01048">
    <property type="entry name" value="PNP_UDP_1"/>
    <property type="match status" value="1"/>
</dbReference>
<dbReference type="UniPathway" id="UPA00606"/>
<sequence length="262" mass="28383">MLSAIIGGTGVYGIPGGVFTEEIMVTPFGKAKVYRGEGEYADLVFLARHGVNHSVPPHKINYKANIKALSMLGVKNVLATFAVGSLRESVPPLGLVALDQFLDFTSGRDFTFYEGGKWGFDHCVMTHPYCTSLRKRLLEVAKEKALPIQSAGTYVCTNGPRLETAAEVRMYAQLGGDVVGMTGVPEAPLARELGLHYAAVAFSINWCAGLKSEVMEMHEDGLEALKASILDLFITTLRSVQISGCECEHASLGYHPPVEEEE</sequence>
<keyword evidence="1 3" id="KW-0328">Glycosyltransferase</keyword>
<feature type="domain" description="Nucleoside phosphorylase" evidence="4">
    <location>
        <begin position="24"/>
        <end position="228"/>
    </location>
</feature>
<feature type="site" description="Important for substrate specificity" evidence="3">
    <location>
        <position position="218"/>
    </location>
</feature>
<name>A0A0P6WSX7_9CHLR</name>
<organism evidence="5 6">
    <name type="scientific">Ornatilinea apprima</name>
    <dbReference type="NCBI Taxonomy" id="1134406"/>
    <lineage>
        <taxon>Bacteria</taxon>
        <taxon>Bacillati</taxon>
        <taxon>Chloroflexota</taxon>
        <taxon>Anaerolineae</taxon>
        <taxon>Anaerolineales</taxon>
        <taxon>Anaerolineaceae</taxon>
        <taxon>Ornatilinea</taxon>
    </lineage>
</organism>
<dbReference type="GO" id="GO:0017061">
    <property type="term" value="F:S-methyl-5-thioadenosine phosphorylase activity"/>
    <property type="evidence" value="ECO:0007669"/>
    <property type="project" value="InterPro"/>
</dbReference>
<feature type="binding site" evidence="3">
    <location>
        <begin position="48"/>
        <end position="49"/>
    </location>
    <ligand>
        <name>phosphate</name>
        <dbReference type="ChEBI" id="CHEBI:43474"/>
    </ligand>
</feature>
<evidence type="ECO:0000256" key="1">
    <source>
        <dbReference type="ARBA" id="ARBA00022676"/>
    </source>
</evidence>
<accession>A0A0P6WSX7</accession>
<dbReference type="GO" id="GO:0006166">
    <property type="term" value="P:purine ribonucleoside salvage"/>
    <property type="evidence" value="ECO:0007669"/>
    <property type="project" value="UniProtKB-UniRule"/>
</dbReference>
<evidence type="ECO:0000256" key="3">
    <source>
        <dbReference type="HAMAP-Rule" id="MF_01963"/>
    </source>
</evidence>
<evidence type="ECO:0000313" key="5">
    <source>
        <dbReference type="EMBL" id="KPL70011.1"/>
    </source>
</evidence>
<evidence type="ECO:0000313" key="6">
    <source>
        <dbReference type="Proteomes" id="UP000050417"/>
    </source>
</evidence>
<comment type="subunit">
    <text evidence="3">Homohexamer. Dimer of a homotrimer.</text>
</comment>
<feature type="binding site" evidence="3">
    <location>
        <position position="181"/>
    </location>
    <ligand>
        <name>substrate</name>
    </ligand>
</feature>
<dbReference type="PANTHER" id="PTHR42679:SF2">
    <property type="entry name" value="S-METHYL-5'-THIOADENOSINE PHOSPHORYLASE"/>
    <property type="match status" value="1"/>
</dbReference>
<comment type="pathway">
    <text evidence="3">Purine metabolism; purine nucleoside salvage.</text>
</comment>
<dbReference type="InterPro" id="IPR000845">
    <property type="entry name" value="Nucleoside_phosphorylase_d"/>
</dbReference>
<dbReference type="PANTHER" id="PTHR42679">
    <property type="entry name" value="S-METHYL-5'-THIOADENOSINE PHOSPHORYLASE"/>
    <property type="match status" value="1"/>
</dbReference>
<evidence type="ECO:0000259" key="4">
    <source>
        <dbReference type="Pfam" id="PF01048"/>
    </source>
</evidence>
<feature type="binding site" evidence="3">
    <location>
        <position position="182"/>
    </location>
    <ligand>
        <name>phosphate</name>
        <dbReference type="ChEBI" id="CHEBI:43474"/>
    </ligand>
</feature>
<evidence type="ECO:0000256" key="2">
    <source>
        <dbReference type="ARBA" id="ARBA00022679"/>
    </source>
</evidence>
<comment type="miscellaneous">
    <text evidence="3">Although this enzyme belongs to the family of MTA phosphorylases based on sequence homology, it lacks several conserved amino acids in the substrate binding pocket that confer specificity towards MTA.</text>
</comment>
<dbReference type="GO" id="GO:0005829">
    <property type="term" value="C:cytosol"/>
    <property type="evidence" value="ECO:0007669"/>
    <property type="project" value="TreeGrafter"/>
</dbReference>